<dbReference type="Proteomes" id="UP000036681">
    <property type="component" value="Unplaced"/>
</dbReference>
<name>A0A0M3ITJ2_ASCLU</name>
<accession>A0A0M3ITJ2</accession>
<protein>
    <submittedName>
        <fullName evidence="2">Uncharacterized protein</fullName>
    </submittedName>
</protein>
<evidence type="ECO:0000313" key="1">
    <source>
        <dbReference type="Proteomes" id="UP000036681"/>
    </source>
</evidence>
<proteinExistence type="predicted"/>
<sequence>MTTMRSCIHHRYNIQMYNCSCLFVCDTITNSHSVWSKTIMH</sequence>
<dbReference type="WBParaSite" id="ALUE_0002207001-mRNA-1">
    <property type="protein sequence ID" value="ALUE_0002207001-mRNA-1"/>
    <property type="gene ID" value="ALUE_0002207001"/>
</dbReference>
<organism evidence="1 2">
    <name type="scientific">Ascaris lumbricoides</name>
    <name type="common">Giant roundworm</name>
    <dbReference type="NCBI Taxonomy" id="6252"/>
    <lineage>
        <taxon>Eukaryota</taxon>
        <taxon>Metazoa</taxon>
        <taxon>Ecdysozoa</taxon>
        <taxon>Nematoda</taxon>
        <taxon>Chromadorea</taxon>
        <taxon>Rhabditida</taxon>
        <taxon>Spirurina</taxon>
        <taxon>Ascaridomorpha</taxon>
        <taxon>Ascaridoidea</taxon>
        <taxon>Ascarididae</taxon>
        <taxon>Ascaris</taxon>
    </lineage>
</organism>
<keyword evidence="1" id="KW-1185">Reference proteome</keyword>
<dbReference type="AlphaFoldDB" id="A0A0M3ITJ2"/>
<evidence type="ECO:0000313" key="2">
    <source>
        <dbReference type="WBParaSite" id="ALUE_0002207001-mRNA-1"/>
    </source>
</evidence>
<reference evidence="2" key="1">
    <citation type="submission" date="2017-02" db="UniProtKB">
        <authorList>
            <consortium name="WormBaseParasite"/>
        </authorList>
    </citation>
    <scope>IDENTIFICATION</scope>
</reference>